<evidence type="ECO:0000256" key="2">
    <source>
        <dbReference type="ARBA" id="ARBA00004477"/>
    </source>
</evidence>
<keyword evidence="9 19" id="KW-0812">Transmembrane</keyword>
<comment type="catalytic activity">
    <reaction evidence="18">
        <text>a di-trans,poly-cis-dolichyl phosphate + UDP-N-acetyl-alpha-D-glucosamine = an N-acetyl-alpha-D-glucosaminyl-diphospho-di-trans,poly-cis-dolichol + UMP</text>
        <dbReference type="Rhea" id="RHEA:13289"/>
        <dbReference type="Rhea" id="RHEA-COMP:19498"/>
        <dbReference type="Rhea" id="RHEA-COMP:19507"/>
        <dbReference type="ChEBI" id="CHEBI:57683"/>
        <dbReference type="ChEBI" id="CHEBI:57705"/>
        <dbReference type="ChEBI" id="CHEBI:57865"/>
        <dbReference type="ChEBI" id="CHEBI:58427"/>
        <dbReference type="EC" id="2.7.8.15"/>
    </reaction>
    <physiologicalReaction direction="left-to-right" evidence="18">
        <dbReference type="Rhea" id="RHEA:13290"/>
    </physiologicalReaction>
</comment>
<evidence type="ECO:0000256" key="5">
    <source>
        <dbReference type="ARBA" id="ARBA00013225"/>
    </source>
</evidence>
<evidence type="ECO:0000256" key="4">
    <source>
        <dbReference type="ARBA" id="ARBA00009317"/>
    </source>
</evidence>
<dbReference type="PANTHER" id="PTHR10571">
    <property type="entry name" value="UDP-N-ACETYLGLUCOSAMINE--DOLICHYL-PHOSPHATE N-ACETYLGLUCOSAMINEPHOSPHOTRANSFERASE"/>
    <property type="match status" value="1"/>
</dbReference>
<keyword evidence="8 20" id="KW-0808">Transferase</keyword>
<keyword evidence="11" id="KW-0256">Endoplasmic reticulum</keyword>
<comment type="similarity">
    <text evidence="4">Belongs to the glycosyltransferase 4 family.</text>
</comment>
<comment type="subcellular location">
    <subcellularLocation>
        <location evidence="2">Endoplasmic reticulum membrane</location>
        <topology evidence="2">Multi-pass membrane protein</topology>
    </subcellularLocation>
</comment>
<evidence type="ECO:0000313" key="20">
    <source>
        <dbReference type="EMBL" id="CAD2212961.1"/>
    </source>
</evidence>
<accession>A0A7G2C181</accession>
<keyword evidence="14 19" id="KW-0472">Membrane</keyword>
<evidence type="ECO:0000256" key="14">
    <source>
        <dbReference type="ARBA" id="ARBA00023136"/>
    </source>
</evidence>
<feature type="transmembrane region" description="Helical" evidence="19">
    <location>
        <begin position="230"/>
        <end position="249"/>
    </location>
</feature>
<evidence type="ECO:0000256" key="7">
    <source>
        <dbReference type="ARBA" id="ARBA00022676"/>
    </source>
</evidence>
<dbReference type="CDD" id="cd06855">
    <property type="entry name" value="GT_GPT_euk"/>
    <property type="match status" value="1"/>
</dbReference>
<sequence length="377" mass="41976">MNQLSGPLATIAVLLLLGFVDDVLDVRWRYKILLSAFGVIPLLLSYDGSVSIVVPPLVAQYWRLPAWTTPTTDICFRPYAPSSLHSFFEEEHRHTIGSFLVMLWQYSQSEVTRLTQLASTLTQGSSGWTTVRDYVGQHYLCRVPNSATGIDGIMVYLGPLYLLYILCICIFCSNSINILAGINGLEVGQSTIIAVACIVYNVLQLRFTSVTTPSGEWSYIERDLSPDHPIRALLLLFPFVGVSLALYAFNKYPAQVFVGDSYTYFAGTVLAVAAVTGVYSKTLMLFFIPQLINFILSLPQLFGIVPCPRHRVPTWSPVTGKLSNSHNYTLLNAILYVTGDLTERRLCQIVLLFQVVCCVFGFVIRYAAAALFFDMVL</sequence>
<dbReference type="Pfam" id="PF00953">
    <property type="entry name" value="Glycos_transf_4"/>
    <property type="match status" value="2"/>
</dbReference>
<feature type="transmembrane region" description="Helical" evidence="19">
    <location>
        <begin position="161"/>
        <end position="180"/>
    </location>
</feature>
<keyword evidence="12" id="KW-0460">Magnesium</keyword>
<keyword evidence="21" id="KW-1185">Reference proteome</keyword>
<evidence type="ECO:0000256" key="10">
    <source>
        <dbReference type="ARBA" id="ARBA00022723"/>
    </source>
</evidence>
<comment type="function">
    <text evidence="17">UDP-N-acetylglucosamine--dolichyl-phosphate N-acetylglucosaminephosphotransferase that operates in the biosynthetic pathway of dolichol-linked oligosaccharides, the glycan precursors employed in protein asparagine (N)-glycosylation. The assembly of dolichol-linked oligosaccharides begins on the cytosolic side of the endoplasmic reticulum membrane and finishes in its lumen. The sequential addition of sugars to dolichol pyrophosphate produces dolichol-linked oligosaccharides containing fourteen sugars, including two GlcNAcs, nine mannoses and three glucoses. Once assembled, the oligosaccharide is transferred from the lipid to nascent proteins by oligosaccharyltransferases. Catalyzes the initial step of dolichol-linked oligosaccharide biosynthesis, transfering GlcNAc-1-P from cytosolic UDP-GlcNAc onto the carrier lipid dolichyl phosphate (P-dolichol), yielding GlcNAc-P-P-dolichol embedded in the cytoplasmic leaflet of the endoplasmic reticulum membrane.</text>
</comment>
<organism evidence="20 21">
    <name type="scientific">Angomonas deanei</name>
    <dbReference type="NCBI Taxonomy" id="59799"/>
    <lineage>
        <taxon>Eukaryota</taxon>
        <taxon>Discoba</taxon>
        <taxon>Euglenozoa</taxon>
        <taxon>Kinetoplastea</taxon>
        <taxon>Metakinetoplastina</taxon>
        <taxon>Trypanosomatida</taxon>
        <taxon>Trypanosomatidae</taxon>
        <taxon>Strigomonadinae</taxon>
        <taxon>Angomonas</taxon>
    </lineage>
</organism>
<evidence type="ECO:0000256" key="1">
    <source>
        <dbReference type="ARBA" id="ARBA00001946"/>
    </source>
</evidence>
<dbReference type="Proteomes" id="UP000515908">
    <property type="component" value="Chromosome 01"/>
</dbReference>
<evidence type="ECO:0000256" key="15">
    <source>
        <dbReference type="ARBA" id="ARBA00029567"/>
    </source>
</evidence>
<evidence type="ECO:0000256" key="12">
    <source>
        <dbReference type="ARBA" id="ARBA00022842"/>
    </source>
</evidence>
<evidence type="ECO:0000256" key="16">
    <source>
        <dbReference type="ARBA" id="ARBA00033238"/>
    </source>
</evidence>
<gene>
    <name evidence="20" type="ORF">ADEAN_000039700</name>
</gene>
<evidence type="ECO:0000256" key="6">
    <source>
        <dbReference type="ARBA" id="ARBA00017659"/>
    </source>
</evidence>
<keyword evidence="7" id="KW-0328">Glycosyltransferase</keyword>
<dbReference type="GO" id="GO:0046872">
    <property type="term" value="F:metal ion binding"/>
    <property type="evidence" value="ECO:0007669"/>
    <property type="project" value="UniProtKB-KW"/>
</dbReference>
<proteinExistence type="inferred from homology"/>
<feature type="transmembrane region" description="Helical" evidence="19">
    <location>
        <begin position="36"/>
        <end position="58"/>
    </location>
</feature>
<evidence type="ECO:0000313" key="21">
    <source>
        <dbReference type="Proteomes" id="UP000515908"/>
    </source>
</evidence>
<evidence type="ECO:0000256" key="11">
    <source>
        <dbReference type="ARBA" id="ARBA00022824"/>
    </source>
</evidence>
<dbReference type="GO" id="GO:0003975">
    <property type="term" value="F:UDP-N-acetylglucosamine-dolichyl-phosphate N-acetylglucosaminephosphotransferase activity"/>
    <property type="evidence" value="ECO:0007669"/>
    <property type="project" value="UniProtKB-EC"/>
</dbReference>
<dbReference type="EMBL" id="LR877145">
    <property type="protein sequence ID" value="CAD2212961.1"/>
    <property type="molecule type" value="Genomic_DNA"/>
</dbReference>
<dbReference type="GO" id="GO:0006488">
    <property type="term" value="P:dolichol-linked oligosaccharide biosynthetic process"/>
    <property type="evidence" value="ECO:0007669"/>
    <property type="project" value="InterPro"/>
</dbReference>
<protein>
    <recommendedName>
        <fullName evidence="6">UDP-N-acetylglucosamine--dolichyl-phosphate N-acetylglucosaminephosphotransferase</fullName>
        <ecNumber evidence="5">2.7.8.15</ecNumber>
    </recommendedName>
    <alternativeName>
        <fullName evidence="15">GlcNAc-1-P transferase</fullName>
    </alternativeName>
    <alternativeName>
        <fullName evidence="16">N-acetylglucosamine-1-phosphate transferase</fullName>
    </alternativeName>
</protein>
<dbReference type="AlphaFoldDB" id="A0A7G2C181"/>
<evidence type="ECO:0000256" key="17">
    <source>
        <dbReference type="ARBA" id="ARBA00044717"/>
    </source>
</evidence>
<evidence type="ECO:0000256" key="3">
    <source>
        <dbReference type="ARBA" id="ARBA00004922"/>
    </source>
</evidence>
<dbReference type="GO" id="GO:0005789">
    <property type="term" value="C:endoplasmic reticulum membrane"/>
    <property type="evidence" value="ECO:0007669"/>
    <property type="project" value="UniProtKB-SubCell"/>
</dbReference>
<name>A0A7G2C181_9TRYP</name>
<evidence type="ECO:0000256" key="13">
    <source>
        <dbReference type="ARBA" id="ARBA00022989"/>
    </source>
</evidence>
<dbReference type="VEuPathDB" id="TriTrypDB:ADEAN_000039700"/>
<dbReference type="EC" id="2.7.8.15" evidence="5"/>
<keyword evidence="10" id="KW-0479">Metal-binding</keyword>
<feature type="transmembrane region" description="Helical" evidence="19">
    <location>
        <begin position="192"/>
        <end position="210"/>
    </location>
</feature>
<evidence type="ECO:0000256" key="8">
    <source>
        <dbReference type="ARBA" id="ARBA00022679"/>
    </source>
</evidence>
<dbReference type="GO" id="GO:0016757">
    <property type="term" value="F:glycosyltransferase activity"/>
    <property type="evidence" value="ECO:0007669"/>
    <property type="project" value="UniProtKB-KW"/>
</dbReference>
<dbReference type="InterPro" id="IPR000715">
    <property type="entry name" value="Glycosyl_transferase_4"/>
</dbReference>
<evidence type="ECO:0000256" key="19">
    <source>
        <dbReference type="SAM" id="Phobius"/>
    </source>
</evidence>
<feature type="transmembrane region" description="Helical" evidence="19">
    <location>
        <begin position="261"/>
        <end position="279"/>
    </location>
</feature>
<dbReference type="UniPathway" id="UPA00378"/>
<keyword evidence="13 19" id="KW-1133">Transmembrane helix</keyword>
<dbReference type="PANTHER" id="PTHR10571:SF0">
    <property type="entry name" value="UDP-N-ACETYLGLUCOSAMINE--DOLICHYL-PHOSPHATE N-ACETYLGLUCOSAMINEPHOSPHOTRANSFERASE"/>
    <property type="match status" value="1"/>
</dbReference>
<feature type="transmembrane region" description="Helical" evidence="19">
    <location>
        <begin position="285"/>
        <end position="305"/>
    </location>
</feature>
<feature type="transmembrane region" description="Helical" evidence="19">
    <location>
        <begin position="6"/>
        <end position="24"/>
    </location>
</feature>
<comment type="pathway">
    <text evidence="3">Protein modification; protein glycosylation.</text>
</comment>
<evidence type="ECO:0000256" key="18">
    <source>
        <dbReference type="ARBA" id="ARBA00045078"/>
    </source>
</evidence>
<feature type="transmembrane region" description="Helical" evidence="19">
    <location>
        <begin position="349"/>
        <end position="373"/>
    </location>
</feature>
<reference evidence="20 21" key="1">
    <citation type="submission" date="2020-08" db="EMBL/GenBank/DDBJ databases">
        <authorList>
            <person name="Newling K."/>
            <person name="Davey J."/>
            <person name="Forrester S."/>
        </authorList>
    </citation>
    <scope>NUCLEOTIDE SEQUENCE [LARGE SCALE GENOMIC DNA]</scope>
    <source>
        <strain evidence="21">Crithidia deanei Carvalho (ATCC PRA-265)</strain>
    </source>
</reference>
<dbReference type="InterPro" id="IPR033895">
    <property type="entry name" value="GPT"/>
</dbReference>
<evidence type="ECO:0000256" key="9">
    <source>
        <dbReference type="ARBA" id="ARBA00022692"/>
    </source>
</evidence>
<comment type="cofactor">
    <cofactor evidence="1">
        <name>Mg(2+)</name>
        <dbReference type="ChEBI" id="CHEBI:18420"/>
    </cofactor>
</comment>